<keyword evidence="10 13" id="KW-0408">Iron</keyword>
<evidence type="ECO:0000256" key="2">
    <source>
        <dbReference type="ARBA" id="ARBA00010765"/>
    </source>
</evidence>
<evidence type="ECO:0000313" key="17">
    <source>
        <dbReference type="Proteomes" id="UP000192906"/>
    </source>
</evidence>
<keyword evidence="6 13" id="KW-0949">S-adenosyl-L-methionine</keyword>
<dbReference type="InterPro" id="IPR010722">
    <property type="entry name" value="BATS_dom"/>
</dbReference>
<dbReference type="CDD" id="cd01335">
    <property type="entry name" value="Radical_SAM"/>
    <property type="match status" value="1"/>
</dbReference>
<protein>
    <recommendedName>
        <fullName evidence="3 13">Biotin synthase</fullName>
        <ecNumber evidence="3 13">2.8.1.6</ecNumber>
    </recommendedName>
</protein>
<feature type="binding site" evidence="13 14">
    <location>
        <position position="145"/>
    </location>
    <ligand>
        <name>[2Fe-2S] cluster</name>
        <dbReference type="ChEBI" id="CHEBI:190135"/>
    </ligand>
</feature>
<dbReference type="OrthoDB" id="9786826at2"/>
<dbReference type="SUPFAM" id="SSF102114">
    <property type="entry name" value="Radical SAM enzymes"/>
    <property type="match status" value="1"/>
</dbReference>
<dbReference type="Pfam" id="PF06968">
    <property type="entry name" value="BATS"/>
    <property type="match status" value="1"/>
</dbReference>
<evidence type="ECO:0000256" key="3">
    <source>
        <dbReference type="ARBA" id="ARBA00012236"/>
    </source>
</evidence>
<keyword evidence="4 13" id="KW-0004">4Fe-4S</keyword>
<evidence type="ECO:0000256" key="1">
    <source>
        <dbReference type="ARBA" id="ARBA00004942"/>
    </source>
</evidence>
<dbReference type="SFLD" id="SFLDG01278">
    <property type="entry name" value="biotin_synthase_like"/>
    <property type="match status" value="1"/>
</dbReference>
<gene>
    <name evidence="13" type="primary">bioB</name>
    <name evidence="16" type="ORF">SAMN06295933_2117</name>
</gene>
<evidence type="ECO:0000256" key="7">
    <source>
        <dbReference type="ARBA" id="ARBA00022714"/>
    </source>
</evidence>
<evidence type="ECO:0000256" key="5">
    <source>
        <dbReference type="ARBA" id="ARBA00022679"/>
    </source>
</evidence>
<organism evidence="16 17">
    <name type="scientific">Desulfovibrio gilichinskyi</name>
    <dbReference type="NCBI Taxonomy" id="1519643"/>
    <lineage>
        <taxon>Bacteria</taxon>
        <taxon>Pseudomonadati</taxon>
        <taxon>Thermodesulfobacteriota</taxon>
        <taxon>Desulfovibrionia</taxon>
        <taxon>Desulfovibrionales</taxon>
        <taxon>Desulfovibrionaceae</taxon>
        <taxon>Desulfovibrio</taxon>
    </lineage>
</organism>
<keyword evidence="11 13" id="KW-0411">Iron-sulfur</keyword>
<keyword evidence="5 13" id="KW-0808">Transferase</keyword>
<dbReference type="UniPathway" id="UPA00078">
    <property type="reaction ID" value="UER00162"/>
</dbReference>
<comment type="cofactor">
    <cofactor evidence="13">
        <name>[2Fe-2S] cluster</name>
        <dbReference type="ChEBI" id="CHEBI:190135"/>
    </cofactor>
    <text evidence="13">Binds 1 [2Fe-2S] cluster. The cluster is coordinated with 3 cysteines and 1 arginine.</text>
</comment>
<feature type="binding site" evidence="13 14">
    <location>
        <position position="112"/>
    </location>
    <ligand>
        <name>[2Fe-2S] cluster</name>
        <dbReference type="ChEBI" id="CHEBI:190135"/>
    </ligand>
</feature>
<evidence type="ECO:0000313" key="16">
    <source>
        <dbReference type="EMBL" id="SMF18910.1"/>
    </source>
</evidence>
<proteinExistence type="inferred from homology"/>
<evidence type="ECO:0000256" key="14">
    <source>
        <dbReference type="PIRSR" id="PIRSR001619-1"/>
    </source>
</evidence>
<dbReference type="RefSeq" id="WP_085101939.1">
    <property type="nucleotide sequence ID" value="NZ_FWZU01000003.1"/>
</dbReference>
<keyword evidence="8 13" id="KW-0479">Metal-binding</keyword>
<dbReference type="InterPro" id="IPR006638">
    <property type="entry name" value="Elp3/MiaA/NifB-like_rSAM"/>
</dbReference>
<evidence type="ECO:0000256" key="10">
    <source>
        <dbReference type="ARBA" id="ARBA00023004"/>
    </source>
</evidence>
<comment type="catalytic activity">
    <reaction evidence="12 13">
        <text>(4R,5S)-dethiobiotin + (sulfur carrier)-SH + 2 reduced [2Fe-2S]-[ferredoxin] + 2 S-adenosyl-L-methionine = (sulfur carrier)-H + biotin + 2 5'-deoxyadenosine + 2 L-methionine + 2 oxidized [2Fe-2S]-[ferredoxin]</text>
        <dbReference type="Rhea" id="RHEA:22060"/>
        <dbReference type="Rhea" id="RHEA-COMP:10000"/>
        <dbReference type="Rhea" id="RHEA-COMP:10001"/>
        <dbReference type="Rhea" id="RHEA-COMP:14737"/>
        <dbReference type="Rhea" id="RHEA-COMP:14739"/>
        <dbReference type="ChEBI" id="CHEBI:17319"/>
        <dbReference type="ChEBI" id="CHEBI:29917"/>
        <dbReference type="ChEBI" id="CHEBI:33737"/>
        <dbReference type="ChEBI" id="CHEBI:33738"/>
        <dbReference type="ChEBI" id="CHEBI:57586"/>
        <dbReference type="ChEBI" id="CHEBI:57844"/>
        <dbReference type="ChEBI" id="CHEBI:59789"/>
        <dbReference type="ChEBI" id="CHEBI:64428"/>
        <dbReference type="ChEBI" id="CHEBI:149473"/>
        <dbReference type="EC" id="2.8.1.6"/>
    </reaction>
</comment>
<dbReference type="GO" id="GO:0009102">
    <property type="term" value="P:biotin biosynthetic process"/>
    <property type="evidence" value="ECO:0007669"/>
    <property type="project" value="UniProtKB-UniRule"/>
</dbReference>
<dbReference type="HAMAP" id="MF_01694">
    <property type="entry name" value="BioB"/>
    <property type="match status" value="1"/>
</dbReference>
<keyword evidence="17" id="KW-1185">Reference proteome</keyword>
<dbReference type="AlphaFoldDB" id="A0A1X7DP66"/>
<dbReference type="Pfam" id="PF04055">
    <property type="entry name" value="Radical_SAM"/>
    <property type="match status" value="1"/>
</dbReference>
<evidence type="ECO:0000256" key="13">
    <source>
        <dbReference type="HAMAP-Rule" id="MF_01694"/>
    </source>
</evidence>
<comment type="function">
    <text evidence="13">Catalyzes the conversion of dethiobiotin (DTB) to biotin by the insertion of a sulfur atom into dethiobiotin via a radical-based mechanism.</text>
</comment>
<dbReference type="PANTHER" id="PTHR22976:SF2">
    <property type="entry name" value="BIOTIN SYNTHASE, MITOCHONDRIAL"/>
    <property type="match status" value="1"/>
</dbReference>
<evidence type="ECO:0000259" key="15">
    <source>
        <dbReference type="PROSITE" id="PS51918"/>
    </source>
</evidence>
<comment type="cofactor">
    <cofactor evidence="13 14">
        <name>[4Fe-4S] cluster</name>
        <dbReference type="ChEBI" id="CHEBI:49883"/>
    </cofactor>
    <text evidence="13 14">Binds 1 [4Fe-4S] cluster. The cluster is coordinated with 3 cysteines and an exchangeable S-adenosyl-L-methionine.</text>
</comment>
<dbReference type="InterPro" id="IPR002684">
    <property type="entry name" value="Biotin_synth/BioAB"/>
</dbReference>
<dbReference type="SMART" id="SM00876">
    <property type="entry name" value="BATS"/>
    <property type="match status" value="1"/>
</dbReference>
<accession>A0A1X7DP66</accession>
<dbReference type="Gene3D" id="3.20.20.70">
    <property type="entry name" value="Aldolase class I"/>
    <property type="match status" value="1"/>
</dbReference>
<dbReference type="SFLD" id="SFLDG01060">
    <property type="entry name" value="BATS_domain_containing"/>
    <property type="match status" value="1"/>
</dbReference>
<comment type="cofactor">
    <cofactor evidence="14">
        <name>[2Fe-2S] cluster</name>
        <dbReference type="ChEBI" id="CHEBI:190135"/>
    </cofactor>
    <text evidence="14">Binds 1 [2Fe-2S] cluster. The cluster is coordinated with 3 cysteines and 1 arginine.</text>
</comment>
<dbReference type="InterPro" id="IPR024177">
    <property type="entry name" value="Biotin_synthase"/>
</dbReference>
<feature type="binding site" evidence="13 14">
    <location>
        <position position="205"/>
    </location>
    <ligand>
        <name>[2Fe-2S] cluster</name>
        <dbReference type="ChEBI" id="CHEBI:190135"/>
    </ligand>
</feature>
<comment type="subunit">
    <text evidence="13">Homodimer.</text>
</comment>
<evidence type="ECO:0000256" key="4">
    <source>
        <dbReference type="ARBA" id="ARBA00022485"/>
    </source>
</evidence>
<feature type="binding site" evidence="13 14">
    <location>
        <position position="67"/>
    </location>
    <ligand>
        <name>[4Fe-4S] cluster</name>
        <dbReference type="ChEBI" id="CHEBI:49883"/>
        <note>4Fe-4S-S-AdoMet</note>
    </ligand>
</feature>
<feature type="binding site" evidence="13 14">
    <location>
        <position position="71"/>
    </location>
    <ligand>
        <name>[4Fe-4S] cluster</name>
        <dbReference type="ChEBI" id="CHEBI:49883"/>
        <note>4Fe-4S-S-AdoMet</note>
    </ligand>
</feature>
<evidence type="ECO:0000256" key="11">
    <source>
        <dbReference type="ARBA" id="ARBA00023014"/>
    </source>
</evidence>
<dbReference type="GO" id="GO:0004076">
    <property type="term" value="F:biotin synthase activity"/>
    <property type="evidence" value="ECO:0007669"/>
    <property type="project" value="UniProtKB-UniRule"/>
</dbReference>
<dbReference type="Proteomes" id="UP000192906">
    <property type="component" value="Unassembled WGS sequence"/>
</dbReference>
<evidence type="ECO:0000256" key="6">
    <source>
        <dbReference type="ARBA" id="ARBA00022691"/>
    </source>
</evidence>
<dbReference type="PANTHER" id="PTHR22976">
    <property type="entry name" value="BIOTIN SYNTHASE"/>
    <property type="match status" value="1"/>
</dbReference>
<keyword evidence="9 13" id="KW-0093">Biotin biosynthesis</keyword>
<dbReference type="PROSITE" id="PS51918">
    <property type="entry name" value="RADICAL_SAM"/>
    <property type="match status" value="1"/>
</dbReference>
<sequence length="329" mass="35784">MDRQEKLALWDCVHAGEAIDKYIALAVLRASHGELAEILHAAHHVTTHRFGNEISLCSIANVRSGNCSENCSFCAQSSHFKGVPAPKYPLMSVDEIKKCAEKGGKAPVEFFSYVTSGRALDDKSLDNVCEAVRGMNPSKGSFNHCASLGCLSFESLQKLKDSGVTRYHHNLESSESFFPSVCTTHTYAERIRTVRDARRAGLQVCCGGLLGLGESLEQRVELAMAIAAEKVDSIPLNFLVPIPGTPMEDRPQLEPLEILLNIAMFRLVNPDSEVRMAAGRGALRSLQSFIFHAGCNGLMVGDFLTVSGQGLENDLTMLSDLGLTVKRKG</sequence>
<evidence type="ECO:0000256" key="8">
    <source>
        <dbReference type="ARBA" id="ARBA00022723"/>
    </source>
</evidence>
<evidence type="ECO:0000256" key="12">
    <source>
        <dbReference type="ARBA" id="ARBA00051157"/>
    </source>
</evidence>
<dbReference type="PIRSF" id="PIRSF001619">
    <property type="entry name" value="Biotin_synth"/>
    <property type="match status" value="1"/>
</dbReference>
<comment type="similarity">
    <text evidence="2 13">Belongs to the radical SAM superfamily. Biotin synthase family.</text>
</comment>
<dbReference type="GO" id="GO:0005506">
    <property type="term" value="F:iron ion binding"/>
    <property type="evidence" value="ECO:0007669"/>
    <property type="project" value="UniProtKB-UniRule"/>
</dbReference>
<dbReference type="EC" id="2.8.1.6" evidence="3 13"/>
<dbReference type="GO" id="GO:0051539">
    <property type="term" value="F:4 iron, 4 sulfur cluster binding"/>
    <property type="evidence" value="ECO:0007669"/>
    <property type="project" value="UniProtKB-KW"/>
</dbReference>
<dbReference type="NCBIfam" id="TIGR00433">
    <property type="entry name" value="bioB"/>
    <property type="match status" value="1"/>
</dbReference>
<dbReference type="SFLD" id="SFLDS00029">
    <property type="entry name" value="Radical_SAM"/>
    <property type="match status" value="1"/>
</dbReference>
<dbReference type="InterPro" id="IPR007197">
    <property type="entry name" value="rSAM"/>
</dbReference>
<keyword evidence="7 13" id="KW-0001">2Fe-2S</keyword>
<name>A0A1X7DP66_9BACT</name>
<dbReference type="SMART" id="SM00729">
    <property type="entry name" value="Elp3"/>
    <property type="match status" value="1"/>
</dbReference>
<dbReference type="InterPro" id="IPR013785">
    <property type="entry name" value="Aldolase_TIM"/>
</dbReference>
<comment type="pathway">
    <text evidence="1 13">Cofactor biosynthesis; biotin biosynthesis; biotin from 7,8-diaminononanoate: step 2/2.</text>
</comment>
<reference evidence="17" key="1">
    <citation type="submission" date="2017-04" db="EMBL/GenBank/DDBJ databases">
        <authorList>
            <person name="Varghese N."/>
            <person name="Submissions S."/>
        </authorList>
    </citation>
    <scope>NUCLEOTIDE SEQUENCE [LARGE SCALE GENOMIC DNA]</scope>
    <source>
        <strain evidence="17">K3S</strain>
    </source>
</reference>
<dbReference type="InterPro" id="IPR058240">
    <property type="entry name" value="rSAM_sf"/>
</dbReference>
<dbReference type="GO" id="GO:0051537">
    <property type="term" value="F:2 iron, 2 sulfur cluster binding"/>
    <property type="evidence" value="ECO:0007669"/>
    <property type="project" value="UniProtKB-KW"/>
</dbReference>
<evidence type="ECO:0000256" key="9">
    <source>
        <dbReference type="ARBA" id="ARBA00022756"/>
    </source>
</evidence>
<dbReference type="EMBL" id="FWZU01000003">
    <property type="protein sequence ID" value="SMF18910.1"/>
    <property type="molecule type" value="Genomic_DNA"/>
</dbReference>
<feature type="binding site" evidence="13 14">
    <location>
        <position position="74"/>
    </location>
    <ligand>
        <name>[4Fe-4S] cluster</name>
        <dbReference type="ChEBI" id="CHEBI:49883"/>
        <note>4Fe-4S-S-AdoMet</note>
    </ligand>
</feature>
<feature type="domain" description="Radical SAM core" evidence="15">
    <location>
        <begin position="49"/>
        <end position="277"/>
    </location>
</feature>
<feature type="binding site" evidence="13 14">
    <location>
        <position position="275"/>
    </location>
    <ligand>
        <name>[2Fe-2S] cluster</name>
        <dbReference type="ChEBI" id="CHEBI:190135"/>
    </ligand>
</feature>
<dbReference type="STRING" id="1519643.SAMN06295933_2117"/>